<dbReference type="GO" id="GO:0016052">
    <property type="term" value="P:carbohydrate catabolic process"/>
    <property type="evidence" value="ECO:0007669"/>
    <property type="project" value="InterPro"/>
</dbReference>
<evidence type="ECO:0000313" key="8">
    <source>
        <dbReference type="EMBL" id="KEO60734.1"/>
    </source>
</evidence>
<evidence type="ECO:0000256" key="3">
    <source>
        <dbReference type="ARBA" id="ARBA00013142"/>
    </source>
</evidence>
<proteinExistence type="predicted"/>
<organism evidence="8 9">
    <name type="scientific">Thioclava indica</name>
    <dbReference type="NCBI Taxonomy" id="1353528"/>
    <lineage>
        <taxon>Bacteria</taxon>
        <taxon>Pseudomonadati</taxon>
        <taxon>Pseudomonadota</taxon>
        <taxon>Alphaproteobacteria</taxon>
        <taxon>Rhodobacterales</taxon>
        <taxon>Paracoccaceae</taxon>
        <taxon>Thioclava</taxon>
    </lineage>
</organism>
<comment type="cofactor">
    <cofactor evidence="2">
        <name>Mg(2+)</name>
        <dbReference type="ChEBI" id="CHEBI:18420"/>
    </cofactor>
</comment>
<dbReference type="InterPro" id="IPR034610">
    <property type="entry name" value="L-fuconate_dehydratase"/>
</dbReference>
<dbReference type="InterPro" id="IPR013341">
    <property type="entry name" value="Mandelate_racemase_N_dom"/>
</dbReference>
<reference evidence="8 9" key="1">
    <citation type="journal article" date="2015" name="Antonie Van Leeuwenhoek">
        <title>Thioclava indica sp. nov., isolated from surface seawater of the Indian Ocean.</title>
        <authorList>
            <person name="Liu Y."/>
            <person name="Lai Q."/>
            <person name="Du J."/>
            <person name="Xu H."/>
            <person name="Jiang L."/>
            <person name="Shao Z."/>
        </authorList>
    </citation>
    <scope>NUCLEOTIDE SEQUENCE [LARGE SCALE GENOMIC DNA]</scope>
    <source>
        <strain evidence="8 9">DT23-4</strain>
    </source>
</reference>
<dbReference type="Pfam" id="PF02746">
    <property type="entry name" value="MR_MLE_N"/>
    <property type="match status" value="1"/>
</dbReference>
<dbReference type="OrthoDB" id="9802699at2"/>
<keyword evidence="6" id="KW-0456">Lyase</keyword>
<evidence type="ECO:0000256" key="6">
    <source>
        <dbReference type="ARBA" id="ARBA00023239"/>
    </source>
</evidence>
<dbReference type="CDD" id="cd03324">
    <property type="entry name" value="rTSbeta_L-fuconate_dehydratase"/>
    <property type="match status" value="1"/>
</dbReference>
<dbReference type="Gene3D" id="3.20.20.120">
    <property type="entry name" value="Enolase-like C-terminal domain"/>
    <property type="match status" value="1"/>
</dbReference>
<keyword evidence="5" id="KW-0460">Magnesium</keyword>
<dbReference type="SFLD" id="SFLDS00001">
    <property type="entry name" value="Enolase"/>
    <property type="match status" value="1"/>
</dbReference>
<dbReference type="PROSITE" id="PS00909">
    <property type="entry name" value="MR_MLE_2"/>
    <property type="match status" value="1"/>
</dbReference>
<dbReference type="InterPro" id="IPR046945">
    <property type="entry name" value="RHMD-like"/>
</dbReference>
<dbReference type="InterPro" id="IPR018110">
    <property type="entry name" value="Mandel_Rmase/mucon_lact_enz_CS"/>
</dbReference>
<evidence type="ECO:0000256" key="2">
    <source>
        <dbReference type="ARBA" id="ARBA00001946"/>
    </source>
</evidence>
<dbReference type="AlphaFoldDB" id="A0A074JW81"/>
<dbReference type="PANTHER" id="PTHR13794">
    <property type="entry name" value="ENOLASE SUPERFAMILY, MANDELATE RACEMASE"/>
    <property type="match status" value="1"/>
</dbReference>
<dbReference type="SUPFAM" id="SSF54826">
    <property type="entry name" value="Enolase N-terminal domain-like"/>
    <property type="match status" value="1"/>
</dbReference>
<keyword evidence="4" id="KW-0479">Metal-binding</keyword>
<dbReference type="FunFam" id="3.20.20.120:FF:000007">
    <property type="entry name" value="Mitochondrial enolase superfamily member 1"/>
    <property type="match status" value="1"/>
</dbReference>
<dbReference type="InterPro" id="IPR029017">
    <property type="entry name" value="Enolase-like_N"/>
</dbReference>
<dbReference type="STRING" id="1353528.DT23_12275"/>
<evidence type="ECO:0000256" key="1">
    <source>
        <dbReference type="ARBA" id="ARBA00001737"/>
    </source>
</evidence>
<dbReference type="SFLD" id="SFLDG00179">
    <property type="entry name" value="mandelate_racemase"/>
    <property type="match status" value="1"/>
</dbReference>
<dbReference type="EC" id="4.2.1.68" evidence="3"/>
<dbReference type="SMART" id="SM00922">
    <property type="entry name" value="MR_MLE"/>
    <property type="match status" value="1"/>
</dbReference>
<evidence type="ECO:0000256" key="4">
    <source>
        <dbReference type="ARBA" id="ARBA00022723"/>
    </source>
</evidence>
<dbReference type="Gene3D" id="3.30.390.10">
    <property type="entry name" value="Enolase-like, N-terminal domain"/>
    <property type="match status" value="1"/>
</dbReference>
<evidence type="ECO:0000256" key="5">
    <source>
        <dbReference type="ARBA" id="ARBA00022842"/>
    </source>
</evidence>
<dbReference type="SUPFAM" id="SSF51604">
    <property type="entry name" value="Enolase C-terminal domain-like"/>
    <property type="match status" value="1"/>
</dbReference>
<dbReference type="RefSeq" id="WP_038129030.1">
    <property type="nucleotide sequence ID" value="NZ_AUNB01000015.1"/>
</dbReference>
<protein>
    <recommendedName>
        <fullName evidence="3">L-fuconate dehydratase</fullName>
        <ecNumber evidence="3">4.2.1.68</ecNumber>
    </recommendedName>
</protein>
<dbReference type="Pfam" id="PF13378">
    <property type="entry name" value="MR_MLE_C"/>
    <property type="match status" value="1"/>
</dbReference>
<dbReference type="SFLD" id="SFLDF00111">
    <property type="entry name" value="L-fuconate_dehydratase"/>
    <property type="match status" value="1"/>
</dbReference>
<dbReference type="InterPro" id="IPR029065">
    <property type="entry name" value="Enolase_C-like"/>
</dbReference>
<name>A0A074JW81_9RHOB</name>
<accession>A0A074JW81</accession>
<evidence type="ECO:0000259" key="7">
    <source>
        <dbReference type="SMART" id="SM00922"/>
    </source>
</evidence>
<dbReference type="InterPro" id="IPR013342">
    <property type="entry name" value="Mandelate_racemase_C"/>
</dbReference>
<feature type="domain" description="Mandelate racemase/muconate lactonizing enzyme C-terminal" evidence="7">
    <location>
        <begin position="197"/>
        <end position="293"/>
    </location>
</feature>
<evidence type="ECO:0000313" key="9">
    <source>
        <dbReference type="Proteomes" id="UP000027471"/>
    </source>
</evidence>
<dbReference type="GO" id="GO:0050023">
    <property type="term" value="F:L-fuconate dehydratase activity"/>
    <property type="evidence" value="ECO:0007669"/>
    <property type="project" value="UniProtKB-EC"/>
</dbReference>
<gene>
    <name evidence="8" type="ORF">DT23_12275</name>
</gene>
<dbReference type="EMBL" id="AUNB01000015">
    <property type="protein sequence ID" value="KEO60734.1"/>
    <property type="molecule type" value="Genomic_DNA"/>
</dbReference>
<dbReference type="Proteomes" id="UP000027471">
    <property type="component" value="Unassembled WGS sequence"/>
</dbReference>
<dbReference type="PANTHER" id="PTHR13794:SF58">
    <property type="entry name" value="MITOCHONDRIAL ENOLASE SUPERFAMILY MEMBER 1"/>
    <property type="match status" value="1"/>
</dbReference>
<comment type="catalytic activity">
    <reaction evidence="1">
        <text>L-fuconate = 2-dehydro-3-deoxy-L-fuconate + H2O</text>
        <dbReference type="Rhea" id="RHEA:22772"/>
        <dbReference type="ChEBI" id="CHEBI:15377"/>
        <dbReference type="ChEBI" id="CHEBI:21291"/>
        <dbReference type="ChEBI" id="CHEBI:37448"/>
        <dbReference type="EC" id="4.2.1.68"/>
    </reaction>
</comment>
<dbReference type="GO" id="GO:0009063">
    <property type="term" value="P:amino acid catabolic process"/>
    <property type="evidence" value="ECO:0007669"/>
    <property type="project" value="InterPro"/>
</dbReference>
<sequence>MSKITGLRTLDIRFPTSASLDGSDAMNPDPDYSAAYVILETDGAHEGHGLTFTIGRGNEICTAAIAALRPLLVGLDTEWIAADMGRFWRHVTSDSQLRWIGPDKGAIHLATGAVVNAAWDLWAKEAGKPVWQLVADMTPEELVRCIDFRYLTDCITPEWALDFLTKAAAGKAGRIETLKAEGYPCYTTSAGWLGYDDAKLRRLCREALAAGFQHIKMKVGRDLQDDIRRLSIVRDECGPDVTLMIDANQVWEVDQAIDWVNQLAFANPWFIEEPTSPDDIEGHRKIREAVATVQVATGEMCQNRIIFKQLIMRGAIDVVQIDSCRMGGLNEVLAVMLMAAKYDLKVCPHAGGVGLCEYVQHMSMIDYLCIAGTREGRVIEFVDHLHEHFLDPCTIRNAAYMPPSLPGFSIEMKPASLRDYEFKEHG</sequence>
<keyword evidence="9" id="KW-1185">Reference proteome</keyword>
<dbReference type="GO" id="GO:0000287">
    <property type="term" value="F:magnesium ion binding"/>
    <property type="evidence" value="ECO:0007669"/>
    <property type="project" value="TreeGrafter"/>
</dbReference>
<dbReference type="InterPro" id="IPR036849">
    <property type="entry name" value="Enolase-like_C_sf"/>
</dbReference>
<comment type="caution">
    <text evidence="8">The sequence shown here is derived from an EMBL/GenBank/DDBJ whole genome shotgun (WGS) entry which is preliminary data.</text>
</comment>
<dbReference type="eggNOG" id="COG4948">
    <property type="taxonomic scope" value="Bacteria"/>
</dbReference>